<protein>
    <recommendedName>
        <fullName evidence="11">Ammonium transporter</fullName>
    </recommendedName>
</protein>
<proteinExistence type="inferred from homology"/>
<comment type="similarity">
    <text evidence="2 11">Belongs to the ammonia transporter channel (TC 1.A.11.2) family.</text>
</comment>
<dbReference type="InterPro" id="IPR001905">
    <property type="entry name" value="Ammonium_transpt"/>
</dbReference>
<feature type="transmembrane region" description="Helical" evidence="11">
    <location>
        <begin position="90"/>
        <end position="114"/>
    </location>
</feature>
<keyword evidence="10" id="KW-0807">Transducer</keyword>
<evidence type="ECO:0000256" key="10">
    <source>
        <dbReference type="PROSITE-ProRule" id="PRU00284"/>
    </source>
</evidence>
<dbReference type="Gene3D" id="1.10.287.950">
    <property type="entry name" value="Methyl-accepting chemotaxis protein"/>
    <property type="match status" value="1"/>
</dbReference>
<dbReference type="SMART" id="SM00283">
    <property type="entry name" value="MA"/>
    <property type="match status" value="1"/>
</dbReference>
<keyword evidence="6 11" id="KW-1133">Transmembrane helix</keyword>
<feature type="domain" description="HAMP" evidence="13">
    <location>
        <begin position="410"/>
        <end position="453"/>
    </location>
</feature>
<evidence type="ECO:0000256" key="8">
    <source>
        <dbReference type="ARBA" id="ARBA00023177"/>
    </source>
</evidence>
<dbReference type="Gene3D" id="1.10.3430.10">
    <property type="entry name" value="Ammonium transporter AmtB like domains"/>
    <property type="match status" value="1"/>
</dbReference>
<evidence type="ECO:0000313" key="14">
    <source>
        <dbReference type="EMBL" id="MFC4402072.1"/>
    </source>
</evidence>
<name>A0ABV8WQD2_9BACI</name>
<evidence type="ECO:0000256" key="9">
    <source>
        <dbReference type="ARBA" id="ARBA00029447"/>
    </source>
</evidence>
<dbReference type="SUPFAM" id="SSF58104">
    <property type="entry name" value="Methyl-accepting chemotaxis protein (MCP) signaling domain"/>
    <property type="match status" value="1"/>
</dbReference>
<evidence type="ECO:0000256" key="2">
    <source>
        <dbReference type="ARBA" id="ARBA00005887"/>
    </source>
</evidence>
<dbReference type="EMBL" id="JBHSDT010000003">
    <property type="protein sequence ID" value="MFC4402072.1"/>
    <property type="molecule type" value="Genomic_DNA"/>
</dbReference>
<dbReference type="Pfam" id="PF00015">
    <property type="entry name" value="MCPsignal"/>
    <property type="match status" value="1"/>
</dbReference>
<evidence type="ECO:0000313" key="15">
    <source>
        <dbReference type="Proteomes" id="UP001595882"/>
    </source>
</evidence>
<keyword evidence="15" id="KW-1185">Reference proteome</keyword>
<comment type="subcellular location">
    <subcellularLocation>
        <location evidence="11">Cell membrane</location>
        <topology evidence="11">Multi-pass membrane protein</topology>
    </subcellularLocation>
    <subcellularLocation>
        <location evidence="1">Membrane</location>
        <topology evidence="1">Multi-pass membrane protein</topology>
    </subcellularLocation>
</comment>
<feature type="transmembrane region" description="Helical" evidence="11">
    <location>
        <begin position="162"/>
        <end position="183"/>
    </location>
</feature>
<dbReference type="RefSeq" id="WP_390249308.1">
    <property type="nucleotide sequence ID" value="NZ_JBHSDT010000003.1"/>
</dbReference>
<feature type="domain" description="Methyl-accepting transducer" evidence="12">
    <location>
        <begin position="472"/>
        <end position="635"/>
    </location>
</feature>
<evidence type="ECO:0000259" key="12">
    <source>
        <dbReference type="PROSITE" id="PS50111"/>
    </source>
</evidence>
<comment type="caution">
    <text evidence="14">The sequence shown here is derived from an EMBL/GenBank/DDBJ whole genome shotgun (WGS) entry which is preliminary data.</text>
</comment>
<evidence type="ECO:0000256" key="4">
    <source>
        <dbReference type="ARBA" id="ARBA00022475"/>
    </source>
</evidence>
<dbReference type="Proteomes" id="UP001595882">
    <property type="component" value="Unassembled WGS sequence"/>
</dbReference>
<evidence type="ECO:0000256" key="11">
    <source>
        <dbReference type="RuleBase" id="RU362002"/>
    </source>
</evidence>
<keyword evidence="4" id="KW-1003">Cell membrane</keyword>
<organism evidence="14 15">
    <name type="scientific">Gracilibacillus xinjiangensis</name>
    <dbReference type="NCBI Taxonomy" id="1193282"/>
    <lineage>
        <taxon>Bacteria</taxon>
        <taxon>Bacillati</taxon>
        <taxon>Bacillota</taxon>
        <taxon>Bacilli</taxon>
        <taxon>Bacillales</taxon>
        <taxon>Bacillaceae</taxon>
        <taxon>Gracilibacillus</taxon>
    </lineage>
</organism>
<feature type="transmembrane region" description="Helical" evidence="11">
    <location>
        <begin position="232"/>
        <end position="258"/>
    </location>
</feature>
<feature type="transmembrane region" description="Helical" evidence="11">
    <location>
        <begin position="12"/>
        <end position="30"/>
    </location>
</feature>
<feature type="transmembrane region" description="Helical" evidence="11">
    <location>
        <begin position="290"/>
        <end position="307"/>
    </location>
</feature>
<dbReference type="Pfam" id="PF00909">
    <property type="entry name" value="Ammonium_transp"/>
    <property type="match status" value="1"/>
</dbReference>
<keyword evidence="3 11" id="KW-0813">Transport</keyword>
<keyword evidence="8 11" id="KW-0924">Ammonia transport</keyword>
<gene>
    <name evidence="14" type="primary">amt</name>
    <name evidence="14" type="ORF">ACFOY7_03175</name>
</gene>
<evidence type="ECO:0000256" key="3">
    <source>
        <dbReference type="ARBA" id="ARBA00022448"/>
    </source>
</evidence>
<sequence length="759" mass="83667">METLQLHLDFVWIILASILVFFMQAGFTALEAGLVRAKNSINVAIKNVSDLLIASVVFALFGFGIMFGDSTSGWLGTNLYFFQGLDTDPWNWAFLFFQIVFAGTAATIVSGAIAERVKFGVYLFGTFLIVLIIYPVFGHWAWGGLLNPEQSGWLEHIGFVDFAGSTVVHSIGGWVALAAAIVVGPRVGKYVDGKIHPMKPSNVVLAALGVFILWLGWFGFNAGSTTTGDTSIALIALNTHLAAAGGGLFALITSWILFKQPKVEDILNGVLAGLVSVTAGVAVLTPLMALMVGTIGGILVVFSLIFIDKVCKIDDAIGAISVHGVCGVWGTIAVGLFGTMALLPSETRLEQLLVQGLGVAVAFVWGFALGFIVYKVIGLFMTIRPEEQEEIQGLNVSEHGASIAMVDTIQSMQDIANAAGDLTRTIQVEPGEDTYELNHAFNKLLRKLNDLINRVKHASNYVEHSSEDLITVTTSLREKSKEQVKTIENTHHVFLQSEKKLEGELERENEVIATIQQFFSSVEHVGEKVDILTKEMRSIQSIMDEITQTNSEVNTTIEHYQKQTARVQHFSKRSDTVMQAIHDIAEQINLLALNAEIEAAHAGEFGKGFAVVAGEVRKLAEQSKQSSLEIKEIMEGTVHTIQKEQAGFTKLSSKLKDLSNQLIFMPNKFHQMDNEVHDIHGIMNDFSENLQLMNKDTSYMLESKQEQKVNFQLMCEKIENIFEQMRESDMSIEDMTTRISRMKEESLALSQTVNKFKTT</sequence>
<dbReference type="PROSITE" id="PS01219">
    <property type="entry name" value="AMMONIUM_TRANSP"/>
    <property type="match status" value="1"/>
</dbReference>
<comment type="similarity">
    <text evidence="9">Belongs to the methyl-accepting chemotaxis (MCP) protein family.</text>
</comment>
<feature type="transmembrane region" description="Helical" evidence="11">
    <location>
        <begin position="352"/>
        <end position="374"/>
    </location>
</feature>
<dbReference type="PANTHER" id="PTHR11730">
    <property type="entry name" value="AMMONIUM TRANSPORTER"/>
    <property type="match status" value="1"/>
</dbReference>
<dbReference type="SUPFAM" id="SSF111352">
    <property type="entry name" value="Ammonium transporter"/>
    <property type="match status" value="1"/>
</dbReference>
<dbReference type="InterPro" id="IPR024041">
    <property type="entry name" value="NH4_transpt_AmtB-like_dom"/>
</dbReference>
<dbReference type="InterPro" id="IPR003660">
    <property type="entry name" value="HAMP_dom"/>
</dbReference>
<accession>A0ABV8WQD2</accession>
<evidence type="ECO:0000256" key="7">
    <source>
        <dbReference type="ARBA" id="ARBA00023136"/>
    </source>
</evidence>
<dbReference type="InterPro" id="IPR018047">
    <property type="entry name" value="Ammonium_transpt_CS"/>
</dbReference>
<dbReference type="PROSITE" id="PS50885">
    <property type="entry name" value="HAMP"/>
    <property type="match status" value="1"/>
</dbReference>
<keyword evidence="5 11" id="KW-0812">Transmembrane</keyword>
<feature type="transmembrane region" description="Helical" evidence="11">
    <location>
        <begin position="265"/>
        <end position="284"/>
    </location>
</feature>
<dbReference type="InterPro" id="IPR004089">
    <property type="entry name" value="MCPsignal_dom"/>
</dbReference>
<dbReference type="PANTHER" id="PTHR11730:SF6">
    <property type="entry name" value="AMMONIUM TRANSPORTER"/>
    <property type="match status" value="1"/>
</dbReference>
<keyword evidence="7 11" id="KW-0472">Membrane</keyword>
<evidence type="ECO:0000259" key="13">
    <source>
        <dbReference type="PROSITE" id="PS50885"/>
    </source>
</evidence>
<evidence type="ECO:0000256" key="6">
    <source>
        <dbReference type="ARBA" id="ARBA00022989"/>
    </source>
</evidence>
<reference evidence="15" key="1">
    <citation type="journal article" date="2019" name="Int. J. Syst. Evol. Microbiol.">
        <title>The Global Catalogue of Microorganisms (GCM) 10K type strain sequencing project: providing services to taxonomists for standard genome sequencing and annotation.</title>
        <authorList>
            <consortium name="The Broad Institute Genomics Platform"/>
            <consortium name="The Broad Institute Genome Sequencing Center for Infectious Disease"/>
            <person name="Wu L."/>
            <person name="Ma J."/>
        </authorList>
    </citation>
    <scope>NUCLEOTIDE SEQUENCE [LARGE SCALE GENOMIC DNA]</scope>
    <source>
        <strain evidence="15">CCUG 37865</strain>
    </source>
</reference>
<feature type="transmembrane region" description="Helical" evidence="11">
    <location>
        <begin position="51"/>
        <end position="70"/>
    </location>
</feature>
<dbReference type="InterPro" id="IPR029020">
    <property type="entry name" value="Ammonium/urea_transptr"/>
</dbReference>
<feature type="transmembrane region" description="Helical" evidence="11">
    <location>
        <begin position="319"/>
        <end position="340"/>
    </location>
</feature>
<dbReference type="NCBIfam" id="TIGR00836">
    <property type="entry name" value="amt"/>
    <property type="match status" value="1"/>
</dbReference>
<feature type="transmembrane region" description="Helical" evidence="11">
    <location>
        <begin position="121"/>
        <end position="142"/>
    </location>
</feature>
<feature type="transmembrane region" description="Helical" evidence="11">
    <location>
        <begin position="203"/>
        <end position="220"/>
    </location>
</feature>
<evidence type="ECO:0000256" key="5">
    <source>
        <dbReference type="ARBA" id="ARBA00022692"/>
    </source>
</evidence>
<evidence type="ECO:0000256" key="1">
    <source>
        <dbReference type="ARBA" id="ARBA00004141"/>
    </source>
</evidence>
<dbReference type="PROSITE" id="PS50111">
    <property type="entry name" value="CHEMOTAXIS_TRANSDUC_2"/>
    <property type="match status" value="1"/>
</dbReference>